<feature type="region of interest" description="Disordered" evidence="1">
    <location>
        <begin position="594"/>
        <end position="621"/>
    </location>
</feature>
<keyword evidence="4" id="KW-1185">Reference proteome</keyword>
<dbReference type="AlphaFoldDB" id="A0A316UQ01"/>
<feature type="region of interest" description="Disordered" evidence="1">
    <location>
        <begin position="876"/>
        <end position="897"/>
    </location>
</feature>
<dbReference type="EMBL" id="KZ819670">
    <property type="protein sequence ID" value="PWN26868.1"/>
    <property type="molecule type" value="Genomic_DNA"/>
</dbReference>
<evidence type="ECO:0000256" key="2">
    <source>
        <dbReference type="SAM" id="Phobius"/>
    </source>
</evidence>
<evidence type="ECO:0000256" key="1">
    <source>
        <dbReference type="SAM" id="MobiDB-lite"/>
    </source>
</evidence>
<feature type="compositionally biased region" description="Low complexity" evidence="1">
    <location>
        <begin position="116"/>
        <end position="130"/>
    </location>
</feature>
<dbReference type="GeneID" id="37030163"/>
<organism evidence="3 4">
    <name type="scientific">Jaminaea rosea</name>
    <dbReference type="NCBI Taxonomy" id="1569628"/>
    <lineage>
        <taxon>Eukaryota</taxon>
        <taxon>Fungi</taxon>
        <taxon>Dikarya</taxon>
        <taxon>Basidiomycota</taxon>
        <taxon>Ustilaginomycotina</taxon>
        <taxon>Exobasidiomycetes</taxon>
        <taxon>Microstromatales</taxon>
        <taxon>Microstromatales incertae sedis</taxon>
        <taxon>Jaminaea</taxon>
    </lineage>
</organism>
<accession>A0A316UQ01</accession>
<keyword evidence="2" id="KW-0812">Transmembrane</keyword>
<dbReference type="Proteomes" id="UP000245884">
    <property type="component" value="Unassembled WGS sequence"/>
</dbReference>
<proteinExistence type="predicted"/>
<feature type="transmembrane region" description="Helical" evidence="2">
    <location>
        <begin position="916"/>
        <end position="936"/>
    </location>
</feature>
<feature type="compositionally biased region" description="Low complexity" evidence="1">
    <location>
        <begin position="603"/>
        <end position="613"/>
    </location>
</feature>
<protein>
    <submittedName>
        <fullName evidence="3">Uncharacterized protein</fullName>
    </submittedName>
</protein>
<reference evidence="3 4" key="1">
    <citation type="journal article" date="2018" name="Mol. Biol. Evol.">
        <title>Broad Genomic Sampling Reveals a Smut Pathogenic Ancestry of the Fungal Clade Ustilaginomycotina.</title>
        <authorList>
            <person name="Kijpornyongpan T."/>
            <person name="Mondo S.J."/>
            <person name="Barry K."/>
            <person name="Sandor L."/>
            <person name="Lee J."/>
            <person name="Lipzen A."/>
            <person name="Pangilinan J."/>
            <person name="LaButti K."/>
            <person name="Hainaut M."/>
            <person name="Henrissat B."/>
            <person name="Grigoriev I.V."/>
            <person name="Spatafora J.W."/>
            <person name="Aime M.C."/>
        </authorList>
    </citation>
    <scope>NUCLEOTIDE SEQUENCE [LARGE SCALE GENOMIC DNA]</scope>
    <source>
        <strain evidence="3 4">MCA 5214</strain>
    </source>
</reference>
<feature type="compositionally biased region" description="Pro residues" evidence="1">
    <location>
        <begin position="1"/>
        <end position="11"/>
    </location>
</feature>
<gene>
    <name evidence="3" type="ORF">BDZ90DRAFT_261122</name>
</gene>
<feature type="compositionally biased region" description="Basic and acidic residues" evidence="1">
    <location>
        <begin position="367"/>
        <end position="381"/>
    </location>
</feature>
<evidence type="ECO:0000313" key="3">
    <source>
        <dbReference type="EMBL" id="PWN26868.1"/>
    </source>
</evidence>
<dbReference type="OrthoDB" id="3361527at2759"/>
<keyword evidence="2" id="KW-1133">Transmembrane helix</keyword>
<name>A0A316UQ01_9BASI</name>
<feature type="region of interest" description="Disordered" evidence="1">
    <location>
        <begin position="570"/>
        <end position="589"/>
    </location>
</feature>
<keyword evidence="2" id="KW-0472">Membrane</keyword>
<dbReference type="RefSeq" id="XP_025361480.1">
    <property type="nucleotide sequence ID" value="XM_025508340.1"/>
</dbReference>
<sequence>MSLPNPPPPLSTPSRPRPRHRSSKGAEGGSFDANASLDSQNPALAGLSLSGFTPGGPVPAGYSYLDKAAPLLRTSTRSGGRSQEERASKKKAPRPATRFVPPRPSSPVSPHDRAIPNSVSASSSFSSPPRPVPALAALNASLSSLASLPSDPRHWSPAHVSLYLSHVLSLAPRPVIEDVSRFVRSEQMGGPGFLRLRDGQLEQRGMNPRWRRLLCEASARLRRDALRRRIWSHGHAAKEEEPHMDDLLQSVPDAGELTPGQQRLMTATLKRIRDRKAVRGLIEALESPPKGTDLELPAMDTPTKKIRDAFHSRDTGSLGKGSPQIEAPFGQGYVLRQARSFSSQDNLAQLAREEAKVARPPKSTRKWQVEPEEGKEQHARFESIPSSVSLPAWAPSHSHTMSASSSSSSSISTVSSTAAAEGYESDFSSEVTTDSEIGAAEEYEGQQQQEHDWLAIVPFDEHDLKAILEEDDEQVDSTQTYEPAIEGDDAKEILESQPEPAVLIAVPSYADLEPTSTNDSVLGATPTPTNRRLVSDAANASSVIDPHEVQRDVFGQADEEPQDSLFDEATVRPRAQPVGEIEDEGQFDTIRLDDVQKARREASNASSSSSSEGEGQGWHSARRSLQLSEIFAEPAKEAMAEEAMAEEVEKEYVEAAPALVDDVSPKVVIEDAAPPPYSPDVAMAKEDDSSSLESTAQEMHGLQTLNLVAEPAGHEEQDVSFTAAGVLDELIEEIAQPLQKHREEQLEETDESSKLQGTDILAPTEGENSMESSCENSTILHLIHTRDASAASSTLEDLTAIPTTAPPALNVEENASQDDACGKFVEVADDSYPSQRDENHSIYYGDASSLMLLSTLLPERSEDELLVTEHRRILSSASKAGQEEGSEETTPSSSPPARHFAYWSSWRDMLARTPPYLVGLAAGAAFVVVSEVILAARRR</sequence>
<evidence type="ECO:0000313" key="4">
    <source>
        <dbReference type="Proteomes" id="UP000245884"/>
    </source>
</evidence>
<feature type="region of interest" description="Disordered" evidence="1">
    <location>
        <begin position="345"/>
        <end position="384"/>
    </location>
</feature>
<feature type="region of interest" description="Disordered" evidence="1">
    <location>
        <begin position="1"/>
        <end position="130"/>
    </location>
</feature>